<feature type="compositionally biased region" description="Polar residues" evidence="1">
    <location>
        <begin position="612"/>
        <end position="621"/>
    </location>
</feature>
<feature type="region of interest" description="Disordered" evidence="1">
    <location>
        <begin position="597"/>
        <end position="621"/>
    </location>
</feature>
<evidence type="ECO:0000313" key="2">
    <source>
        <dbReference type="EMBL" id="KAL0985073.1"/>
    </source>
</evidence>
<feature type="region of interest" description="Disordered" evidence="1">
    <location>
        <begin position="60"/>
        <end position="121"/>
    </location>
</feature>
<name>A0ABD0XJY4_UMBPY</name>
<feature type="compositionally biased region" description="Basic residues" evidence="1">
    <location>
        <begin position="73"/>
        <end position="84"/>
    </location>
</feature>
<dbReference type="AlphaFoldDB" id="A0ABD0XJY4"/>
<keyword evidence="3" id="KW-1185">Reference proteome</keyword>
<dbReference type="Proteomes" id="UP001557470">
    <property type="component" value="Unassembled WGS sequence"/>
</dbReference>
<dbReference type="Pfam" id="PF15455">
    <property type="entry name" value="Pro-rich_19"/>
    <property type="match status" value="1"/>
</dbReference>
<protein>
    <submittedName>
        <fullName evidence="2">Uncharacterized protein</fullName>
    </submittedName>
</protein>
<gene>
    <name evidence="2" type="ORF">UPYG_G00152540</name>
</gene>
<evidence type="ECO:0000256" key="1">
    <source>
        <dbReference type="SAM" id="MobiDB-lite"/>
    </source>
</evidence>
<proteinExistence type="predicted"/>
<feature type="compositionally biased region" description="Basic residues" evidence="1">
    <location>
        <begin position="92"/>
        <end position="103"/>
    </location>
</feature>
<dbReference type="InterPro" id="IPR029355">
    <property type="entry name" value="Pro-rich_19"/>
</dbReference>
<sequence length="621" mass="69707">MRSTGRRRENKIAASCFKMSHHPRGRALTDKQNALHVFCKHFKSTEKTCTTDRPMPHCYSSSHTKNTEAQHRQLTKTKRLKTRKERSQVKGGRSKSKSHHQHQGGKEKEHTQGCCQSSSRPSLCRGVPFARIFSAEQEPSIITDNRLIGHQGLFNHEVKSIDIERLLSKQRKLEKLGHFGVHCKETASLPTCPSAFFPVSTPKPVVDEGVVAFVDNNEDASDKGRAKISKNTMKSRKCDDCESNSESRPLKCSHIDRHDGVNEIISIDCYYNSQESVITQQTQQSAMASSESKVVNVLSTESPSCVMGIKSRMPRPIAPETDRKSLLSPCGKNENTPDTRFSVQNMVLTLDQTPENHVLPATQPQGRSPKITELPSSARIVGNEVSDHQTHQTDPNHIRAVAVRLCRSLQFPLLHGRQLVEESREVLLQTLRERHGPNPQENLIKVQRHLSFSTGTNITRTGQVQSITPNEVWTAALLDGSCEESMPEQLFQKSACKKRSRKQLCPVRATPPLPLHWPEYSLNTNSVWTASMEELNGKIHKAPSSSHFLLNLQPSSSSSPNNIFVPTSASCWAAQSSPTLPWDKNFNRKIMRESTRADHLESWRHTGPRCSGRTQEQKSTV</sequence>
<comment type="caution">
    <text evidence="2">The sequence shown here is derived from an EMBL/GenBank/DDBJ whole genome shotgun (WGS) entry which is preliminary data.</text>
</comment>
<reference evidence="2 3" key="1">
    <citation type="submission" date="2024-06" db="EMBL/GenBank/DDBJ databases">
        <authorList>
            <person name="Pan Q."/>
            <person name="Wen M."/>
            <person name="Jouanno E."/>
            <person name="Zahm M."/>
            <person name="Klopp C."/>
            <person name="Cabau C."/>
            <person name="Louis A."/>
            <person name="Berthelot C."/>
            <person name="Parey E."/>
            <person name="Roest Crollius H."/>
            <person name="Montfort J."/>
            <person name="Robinson-Rechavi M."/>
            <person name="Bouchez O."/>
            <person name="Lampietro C."/>
            <person name="Lopez Roques C."/>
            <person name="Donnadieu C."/>
            <person name="Postlethwait J."/>
            <person name="Bobe J."/>
            <person name="Verreycken H."/>
            <person name="Guiguen Y."/>
        </authorList>
    </citation>
    <scope>NUCLEOTIDE SEQUENCE [LARGE SCALE GENOMIC DNA]</scope>
    <source>
        <strain evidence="2">Up_M1</strain>
        <tissue evidence="2">Testis</tissue>
    </source>
</reference>
<dbReference type="EMBL" id="JAGEUA010000004">
    <property type="protein sequence ID" value="KAL0985073.1"/>
    <property type="molecule type" value="Genomic_DNA"/>
</dbReference>
<evidence type="ECO:0000313" key="3">
    <source>
        <dbReference type="Proteomes" id="UP001557470"/>
    </source>
</evidence>
<accession>A0ABD0XJY4</accession>
<feature type="region of interest" description="Disordered" evidence="1">
    <location>
        <begin position="315"/>
        <end position="339"/>
    </location>
</feature>
<organism evidence="2 3">
    <name type="scientific">Umbra pygmaea</name>
    <name type="common">Eastern mudminnow</name>
    <dbReference type="NCBI Taxonomy" id="75934"/>
    <lineage>
        <taxon>Eukaryota</taxon>
        <taxon>Metazoa</taxon>
        <taxon>Chordata</taxon>
        <taxon>Craniata</taxon>
        <taxon>Vertebrata</taxon>
        <taxon>Euteleostomi</taxon>
        <taxon>Actinopterygii</taxon>
        <taxon>Neopterygii</taxon>
        <taxon>Teleostei</taxon>
        <taxon>Protacanthopterygii</taxon>
        <taxon>Esociformes</taxon>
        <taxon>Umbridae</taxon>
        <taxon>Umbra</taxon>
    </lineage>
</organism>